<feature type="binding site" evidence="6">
    <location>
        <position position="551"/>
    </location>
    <ligand>
        <name>substrate</name>
    </ligand>
</feature>
<dbReference type="RefSeq" id="WP_085519104.1">
    <property type="nucleotide sequence ID" value="NZ_FXAW01000011.1"/>
</dbReference>
<dbReference type="Pfam" id="PF02875">
    <property type="entry name" value="Mur_ligase_C"/>
    <property type="match status" value="1"/>
</dbReference>
<dbReference type="AlphaFoldDB" id="A0A1X7LGD8"/>
<dbReference type="HAMAP" id="MF_01201">
    <property type="entry name" value="Ala_racemase"/>
    <property type="match status" value="1"/>
</dbReference>
<dbReference type="GO" id="GO:0005829">
    <property type="term" value="C:cytosol"/>
    <property type="evidence" value="ECO:0007669"/>
    <property type="project" value="TreeGrafter"/>
</dbReference>
<keyword evidence="9" id="KW-1185">Reference proteome</keyword>
<dbReference type="GO" id="GO:0008784">
    <property type="term" value="F:alanine racemase activity"/>
    <property type="evidence" value="ECO:0007669"/>
    <property type="project" value="UniProtKB-EC"/>
</dbReference>
<dbReference type="InterPro" id="IPR000821">
    <property type="entry name" value="Ala_racemase"/>
</dbReference>
<dbReference type="Gene3D" id="3.20.20.10">
    <property type="entry name" value="Alanine racemase"/>
    <property type="match status" value="1"/>
</dbReference>
<evidence type="ECO:0000313" key="8">
    <source>
        <dbReference type="EMBL" id="SMG52587.1"/>
    </source>
</evidence>
<feature type="domain" description="Alanine racemase C-terminal" evidence="7">
    <location>
        <begin position="481"/>
        <end position="607"/>
    </location>
</feature>
<dbReference type="SUPFAM" id="SSF51419">
    <property type="entry name" value="PLP-binding barrel"/>
    <property type="match status" value="1"/>
</dbReference>
<evidence type="ECO:0000256" key="6">
    <source>
        <dbReference type="PIRSR" id="PIRSR600821-52"/>
    </source>
</evidence>
<protein>
    <submittedName>
        <fullName evidence="8">UDP-N-acetylmuramoyl-tripeptide--D-alanyl-D-alanine ligase</fullName>
    </submittedName>
</protein>
<dbReference type="FunFam" id="3.20.20.10:FF:000002">
    <property type="entry name" value="Alanine racemase"/>
    <property type="match status" value="1"/>
</dbReference>
<accession>A0A1X7LGD8</accession>
<dbReference type="PRINTS" id="PR00992">
    <property type="entry name" value="ALARACEMASE"/>
</dbReference>
<dbReference type="SUPFAM" id="SSF53244">
    <property type="entry name" value="MurD-like peptide ligases, peptide-binding domain"/>
    <property type="match status" value="1"/>
</dbReference>
<evidence type="ECO:0000256" key="5">
    <source>
        <dbReference type="PIRSR" id="PIRSR600821-50"/>
    </source>
</evidence>
<dbReference type="SUPFAM" id="SSF50621">
    <property type="entry name" value="Alanine racemase C-terminal domain-like"/>
    <property type="match status" value="1"/>
</dbReference>
<organism evidence="8 9">
    <name type="scientific">Marivirga sericea</name>
    <dbReference type="NCBI Taxonomy" id="1028"/>
    <lineage>
        <taxon>Bacteria</taxon>
        <taxon>Pseudomonadati</taxon>
        <taxon>Bacteroidota</taxon>
        <taxon>Cytophagia</taxon>
        <taxon>Cytophagales</taxon>
        <taxon>Marivirgaceae</taxon>
        <taxon>Marivirga</taxon>
    </lineage>
</organism>
<feature type="modified residue" description="N6-(pyridoxal phosphate)lysine" evidence="5">
    <location>
        <position position="277"/>
    </location>
</feature>
<keyword evidence="3 5" id="KW-0663">Pyridoxal phosphate</keyword>
<gene>
    <name evidence="8" type="ORF">SAMN05661096_03988</name>
</gene>
<dbReference type="Gene3D" id="2.40.37.10">
    <property type="entry name" value="Lyase, Ornithine Decarboxylase, Chain A, domain 1"/>
    <property type="match status" value="1"/>
</dbReference>
<dbReference type="PANTHER" id="PTHR30511:SF0">
    <property type="entry name" value="ALANINE RACEMASE, CATABOLIC-RELATED"/>
    <property type="match status" value="1"/>
</dbReference>
<dbReference type="CDD" id="cd00430">
    <property type="entry name" value="PLPDE_III_AR"/>
    <property type="match status" value="1"/>
</dbReference>
<dbReference type="STRING" id="1028.SAMN05661096_03988"/>
<feature type="non-terminal residue" evidence="8">
    <location>
        <position position="1"/>
    </location>
</feature>
<dbReference type="Proteomes" id="UP000193804">
    <property type="component" value="Unassembled WGS sequence"/>
</dbReference>
<dbReference type="InterPro" id="IPR004101">
    <property type="entry name" value="Mur_ligase_C"/>
</dbReference>
<feature type="binding site" evidence="6">
    <location>
        <position position="374"/>
    </location>
    <ligand>
        <name>substrate</name>
    </ligand>
</feature>
<comment type="cofactor">
    <cofactor evidence="2 5">
        <name>pyridoxal 5'-phosphate</name>
        <dbReference type="ChEBI" id="CHEBI:597326"/>
    </cofactor>
</comment>
<dbReference type="OrthoDB" id="9801978at2"/>
<dbReference type="GO" id="GO:0030170">
    <property type="term" value="F:pyridoxal phosphate binding"/>
    <property type="evidence" value="ECO:0007669"/>
    <property type="project" value="TreeGrafter"/>
</dbReference>
<keyword evidence="8" id="KW-0436">Ligase</keyword>
<evidence type="ECO:0000256" key="2">
    <source>
        <dbReference type="ARBA" id="ARBA00001933"/>
    </source>
</evidence>
<name>A0A1X7LGD8_9BACT</name>
<dbReference type="Pfam" id="PF00842">
    <property type="entry name" value="Ala_racemase_C"/>
    <property type="match status" value="1"/>
</dbReference>
<comment type="catalytic activity">
    <reaction evidence="1">
        <text>L-alanine = D-alanine</text>
        <dbReference type="Rhea" id="RHEA:20249"/>
        <dbReference type="ChEBI" id="CHEBI:57416"/>
        <dbReference type="ChEBI" id="CHEBI:57972"/>
        <dbReference type="EC" id="5.1.1.1"/>
    </reaction>
</comment>
<dbReference type="InterPro" id="IPR009006">
    <property type="entry name" value="Ala_racemase/Decarboxylase_C"/>
</dbReference>
<dbReference type="Pfam" id="PF01168">
    <property type="entry name" value="Ala_racemase_N"/>
    <property type="match status" value="1"/>
</dbReference>
<reference evidence="9" key="1">
    <citation type="submission" date="2017-04" db="EMBL/GenBank/DDBJ databases">
        <authorList>
            <person name="Varghese N."/>
            <person name="Submissions S."/>
        </authorList>
    </citation>
    <scope>NUCLEOTIDE SEQUENCE [LARGE SCALE GENOMIC DNA]</scope>
    <source>
        <strain evidence="9">DSM 4125</strain>
    </source>
</reference>
<dbReference type="NCBIfam" id="TIGR00492">
    <property type="entry name" value="alr"/>
    <property type="match status" value="1"/>
</dbReference>
<dbReference type="InterPro" id="IPR036615">
    <property type="entry name" value="Mur_ligase_C_dom_sf"/>
</dbReference>
<dbReference type="GO" id="GO:0006522">
    <property type="term" value="P:alanine metabolic process"/>
    <property type="evidence" value="ECO:0007669"/>
    <property type="project" value="InterPro"/>
</dbReference>
<sequence>GCSTIIFCKDFPEISNALHNLQNLEDKEFIGWSFEDNTSNYFVETEARENGTAIRIPINDQFHIFQVPFKDYASLENITHCLLLLLHEGFPTKIIQSALKEIRPLKMRLETKKGKNNTYLVDDSYNNDLVGLDTALQFFAQQKQFQKRILILSDLLETGLSSEVLYQQLADRISSENIDLVIGIGDHIKLLETTYESDTLIFSDTSSFLKFEKEHPFQEALILIKGARKFGFEAIVQRLEQKIHGTILEIDLNKITHNLNLYRAKLKPNVKTMVMVKAFAYGSSSHEIANWLEFQNVDYLAVAYADEGVVLRQHGIQLPIMVMNPDPRSFELLHQYRLEPELYSENIFRDYASYTKNNAGTLNIHLKLDTGMHRLGFEPQEIDLLKTLLKQNTQLHVASIFSHLAASDEATHNGFSAQQALSFKKSADEIIGFIGYKPLLHLLNSPGISRFPDYQFDMVRLGIGLYGVDPTGLHSGLLKSVSTLKTVISQVKYIKKGETIGYARKGLAMEDIKTATISIGYADGFNRKFSQGIGNVMINGKLAPVIGNVCMDMTMVDVTNISCRAGDEVVVFGEGNSPSISDMAKAIDTIPYEILTNISERVKRVFYTE</sequence>
<evidence type="ECO:0000256" key="3">
    <source>
        <dbReference type="ARBA" id="ARBA00022898"/>
    </source>
</evidence>
<dbReference type="InterPro" id="IPR001608">
    <property type="entry name" value="Ala_racemase_N"/>
</dbReference>
<evidence type="ECO:0000259" key="7">
    <source>
        <dbReference type="SMART" id="SM01005"/>
    </source>
</evidence>
<dbReference type="EMBL" id="FXAW01000011">
    <property type="protein sequence ID" value="SMG52587.1"/>
    <property type="molecule type" value="Genomic_DNA"/>
</dbReference>
<dbReference type="SMART" id="SM01005">
    <property type="entry name" value="Ala_racemase_C"/>
    <property type="match status" value="1"/>
</dbReference>
<proteinExistence type="inferred from homology"/>
<evidence type="ECO:0000313" key="9">
    <source>
        <dbReference type="Proteomes" id="UP000193804"/>
    </source>
</evidence>
<keyword evidence="4" id="KW-0413">Isomerase</keyword>
<dbReference type="PANTHER" id="PTHR30511">
    <property type="entry name" value="ALANINE RACEMASE"/>
    <property type="match status" value="1"/>
</dbReference>
<dbReference type="InterPro" id="IPR029066">
    <property type="entry name" value="PLP-binding_barrel"/>
</dbReference>
<evidence type="ECO:0000256" key="4">
    <source>
        <dbReference type="ARBA" id="ARBA00023235"/>
    </source>
</evidence>
<evidence type="ECO:0000256" key="1">
    <source>
        <dbReference type="ARBA" id="ARBA00000316"/>
    </source>
</evidence>
<dbReference type="InterPro" id="IPR011079">
    <property type="entry name" value="Ala_racemase_C"/>
</dbReference>
<dbReference type="GO" id="GO:0016881">
    <property type="term" value="F:acid-amino acid ligase activity"/>
    <property type="evidence" value="ECO:0007669"/>
    <property type="project" value="InterPro"/>
</dbReference>
<dbReference type="Gene3D" id="3.90.190.20">
    <property type="entry name" value="Mur ligase, C-terminal domain"/>
    <property type="match status" value="1"/>
</dbReference>